<dbReference type="AlphaFoldDB" id="F8L892"/>
<feature type="non-terminal residue" evidence="1">
    <location>
        <position position="1"/>
    </location>
</feature>
<reference evidence="1 2" key="2">
    <citation type="journal article" date="2011" name="Mol. Biol. Evol.">
        <title>Unity in variety--the pan-genome of the Chlamydiae.</title>
        <authorList>
            <person name="Collingro A."/>
            <person name="Tischler P."/>
            <person name="Weinmaier T."/>
            <person name="Penz T."/>
            <person name="Heinz E."/>
            <person name="Brunham R.C."/>
            <person name="Read T.D."/>
            <person name="Bavoil P.M."/>
            <person name="Sachse K."/>
            <person name="Kahane S."/>
            <person name="Friedman M.G."/>
            <person name="Rattei T."/>
            <person name="Myers G.S."/>
            <person name="Horn M."/>
        </authorList>
    </citation>
    <scope>NUCLEOTIDE SEQUENCE [LARGE SCALE GENOMIC DNA]</scope>
    <source>
        <strain evidence="2">ATCC VR-1471 / Z</strain>
    </source>
</reference>
<dbReference type="KEGG" id="sng:SNE_A11370"/>
<organism evidence="1 2">
    <name type="scientific">Simkania negevensis (strain ATCC VR-1471 / DSM 27360 / Z)</name>
    <dbReference type="NCBI Taxonomy" id="331113"/>
    <lineage>
        <taxon>Bacteria</taxon>
        <taxon>Pseudomonadati</taxon>
        <taxon>Chlamydiota</taxon>
        <taxon>Chlamydiia</taxon>
        <taxon>Parachlamydiales</taxon>
        <taxon>Simkaniaceae</taxon>
        <taxon>Simkania</taxon>
    </lineage>
</organism>
<name>F8L892_SIMNZ</name>
<evidence type="ECO:0000313" key="1">
    <source>
        <dbReference type="EMBL" id="CCB89014.1"/>
    </source>
</evidence>
<reference key="1">
    <citation type="journal article" date="2011" name="Mol. Biol. Evol.">
        <title>Unity in variety -- the pan-genome of the Chlamydiae.</title>
        <authorList>
            <person name="Collingro A."/>
            <person name="Tischler P."/>
            <person name="Weinmaier T."/>
            <person name="Penz T."/>
            <person name="Heinz E."/>
            <person name="Brunham R.C."/>
            <person name="Read T.D."/>
            <person name="Bavoil P.M."/>
            <person name="Sachse K."/>
            <person name="Kahane S."/>
            <person name="Friedman M.G."/>
            <person name="Rattei T."/>
            <person name="Myers G.S.A."/>
            <person name="Horn M."/>
        </authorList>
    </citation>
    <scope>NUCLEOTIDE SEQUENCE</scope>
    <source>
        <strain>Z</strain>
    </source>
</reference>
<proteinExistence type="predicted"/>
<sequence>KKKLLIHLFLILITFGYHYYKLRLSVAQAIDEALTARKLNALFSLTETDFTALKQVYSSNELSHLQKYPITDYHLLKILYFQRGPFKYKKIWQSLFQTTQATRTHDIDSINLYYDRLTTSHSVPHEQILKHLRKKVEGRYPTALTTQEIQRAFKELMDSQKAS</sequence>
<keyword evidence="2" id="KW-1185">Reference proteome</keyword>
<dbReference type="EMBL" id="FR872582">
    <property type="protein sequence ID" value="CCB89014.1"/>
    <property type="molecule type" value="Genomic_DNA"/>
</dbReference>
<dbReference type="Proteomes" id="UP000000496">
    <property type="component" value="Chromosome gsn.131"/>
</dbReference>
<dbReference type="HOGENOM" id="CLU_1630672_0_0_0"/>
<accession>F8L892</accession>
<gene>
    <name evidence="1" type="ordered locus">SNE_A11370</name>
</gene>
<evidence type="ECO:0000313" key="2">
    <source>
        <dbReference type="Proteomes" id="UP000000496"/>
    </source>
</evidence>
<protein>
    <submittedName>
        <fullName evidence="1">Uncharacterized protein</fullName>
    </submittedName>
</protein>